<feature type="compositionally biased region" description="Basic and acidic residues" evidence="8">
    <location>
        <begin position="206"/>
        <end position="216"/>
    </location>
</feature>
<dbReference type="Pfam" id="PF00270">
    <property type="entry name" value="DEAD"/>
    <property type="match status" value="1"/>
</dbReference>
<feature type="region of interest" description="Disordered" evidence="8">
    <location>
        <begin position="46"/>
        <end position="87"/>
    </location>
</feature>
<evidence type="ECO:0000256" key="1">
    <source>
        <dbReference type="ARBA" id="ARBA00022741"/>
    </source>
</evidence>
<evidence type="ECO:0000256" key="2">
    <source>
        <dbReference type="ARBA" id="ARBA00022801"/>
    </source>
</evidence>
<dbReference type="InterPro" id="IPR011545">
    <property type="entry name" value="DEAD/DEAH_box_helicase_dom"/>
</dbReference>
<dbReference type="InterPro" id="IPR014001">
    <property type="entry name" value="Helicase_ATP-bd"/>
</dbReference>
<keyword evidence="5 7" id="KW-0694">RNA-binding</keyword>
<keyword evidence="13" id="KW-1185">Reference proteome</keyword>
<feature type="short sequence motif" description="Q motif" evidence="6">
    <location>
        <begin position="137"/>
        <end position="165"/>
    </location>
</feature>
<feature type="compositionally biased region" description="Basic and acidic residues" evidence="8">
    <location>
        <begin position="46"/>
        <end position="56"/>
    </location>
</feature>
<dbReference type="Proteomes" id="UP000502823">
    <property type="component" value="Unassembled WGS sequence"/>
</dbReference>
<dbReference type="InterPro" id="IPR001650">
    <property type="entry name" value="Helicase_C-like"/>
</dbReference>
<keyword evidence="3 7" id="KW-0347">Helicase</keyword>
<evidence type="ECO:0000259" key="10">
    <source>
        <dbReference type="PROSITE" id="PS51194"/>
    </source>
</evidence>
<evidence type="ECO:0000259" key="9">
    <source>
        <dbReference type="PROSITE" id="PS51192"/>
    </source>
</evidence>
<dbReference type="GO" id="GO:0005524">
    <property type="term" value="F:ATP binding"/>
    <property type="evidence" value="ECO:0007669"/>
    <property type="project" value="UniProtKB-UniRule"/>
</dbReference>
<accession>A0A6L2PMH0</accession>
<reference evidence="13" key="1">
    <citation type="submission" date="2020-01" db="EMBL/GenBank/DDBJ databases">
        <title>Draft genome sequence of the Termite Coptotermes fromosanus.</title>
        <authorList>
            <person name="Itakura S."/>
            <person name="Yosikawa Y."/>
            <person name="Umezawa K."/>
        </authorList>
    </citation>
    <scope>NUCLEOTIDE SEQUENCE [LARGE SCALE GENOMIC DNA]</scope>
</reference>
<evidence type="ECO:0000256" key="7">
    <source>
        <dbReference type="RuleBase" id="RU365068"/>
    </source>
</evidence>
<dbReference type="SMART" id="SM00487">
    <property type="entry name" value="DEXDc"/>
    <property type="match status" value="1"/>
</dbReference>
<comment type="caution">
    <text evidence="12">The sequence shown here is derived from an EMBL/GenBank/DDBJ whole genome shotgun (WGS) entry which is preliminary data.</text>
</comment>
<dbReference type="GO" id="GO:0003723">
    <property type="term" value="F:RNA binding"/>
    <property type="evidence" value="ECO:0007669"/>
    <property type="project" value="UniProtKB-UniRule"/>
</dbReference>
<comment type="domain">
    <text evidence="7">The Q motif is unique to and characteristic of the DEAD box family of RNA helicases and controls ATP binding and hydrolysis.</text>
</comment>
<dbReference type="FunCoup" id="A0A6L2PMH0">
    <property type="interactions" value="1987"/>
</dbReference>
<dbReference type="CDD" id="cd17946">
    <property type="entry name" value="DEADc_DDX24"/>
    <property type="match status" value="1"/>
</dbReference>
<name>A0A6L2PMH0_COPFO</name>
<keyword evidence="1 7" id="KW-0547">Nucleotide-binding</keyword>
<evidence type="ECO:0000256" key="6">
    <source>
        <dbReference type="PROSITE-ProRule" id="PRU00552"/>
    </source>
</evidence>
<comment type="similarity">
    <text evidence="7">Belongs to the DEAD box helicase family.</text>
</comment>
<dbReference type="InParanoid" id="A0A6L2PMH0"/>
<evidence type="ECO:0000256" key="8">
    <source>
        <dbReference type="SAM" id="MobiDB-lite"/>
    </source>
</evidence>
<dbReference type="CDD" id="cd18787">
    <property type="entry name" value="SF2_C_DEAD"/>
    <property type="match status" value="1"/>
</dbReference>
<dbReference type="GO" id="GO:0003724">
    <property type="term" value="F:RNA helicase activity"/>
    <property type="evidence" value="ECO:0007669"/>
    <property type="project" value="UniProtKB-EC"/>
</dbReference>
<feature type="compositionally biased region" description="Acidic residues" evidence="8">
    <location>
        <begin position="217"/>
        <end position="227"/>
    </location>
</feature>
<dbReference type="PROSITE" id="PS51192">
    <property type="entry name" value="HELICASE_ATP_BIND_1"/>
    <property type="match status" value="1"/>
</dbReference>
<feature type="compositionally biased region" description="Basic residues" evidence="8">
    <location>
        <begin position="66"/>
        <end position="87"/>
    </location>
</feature>
<dbReference type="InterPro" id="IPR027417">
    <property type="entry name" value="P-loop_NTPase"/>
</dbReference>
<dbReference type="PROSITE" id="PS51194">
    <property type="entry name" value="HELICASE_CTER"/>
    <property type="match status" value="1"/>
</dbReference>
<sequence length="659" mass="74398">MVRKRKYGNWQPVQLTENLISKGVDGLVGIEELTDYAVVKGHDGRSIHKETGRKSNADVGFQQTSAKRKKDLRQPSSKRRKLNHKRKYQKKNVIERSTEVLKTDEDEVLKTDEDEAESTYSEAERKCEVSDFTDKMSAWSGLGIASSILRALAEQGFVEPTEIQAKTLPATLLGRRDVLGAAETGSGKTLAFGIPILHRILEDKERSTGDTKKADDAESYEDETDPEECELTDIGCAQVVSDISLHNTKGYPASKLYALVLTPTRELAMQVHRHLTCAAKYTGIKIAVVVGGMAPQKQERLLSRRPEIVVATPGRLWELIQDGNPHLAQISNIRCLAIDETDRMLEKGHFQELHNLLELLNVDGNKKRQRQNFVFSATLTMVHEPPGRLKGRSKKLRLTPGQKLQNIMTMLGITNPKVVDVTKETGTAGTLTEARIICAFEEKDFYLYYFIQLHKGRTLIFCNSISCVRRLAQILTLLQCRPLPFHANMMQRQRLKNLDRFREDPCGLLLATDVAARGLDIPDVQHVVHYQVPRTSESYIHRSGRTARAKKEGLTLLLIEPGEVPQYTRLCRTLGRTKDLPLFPISTKLLEAVKQRVNLARELDQLELATRRSNSETGWFRKALTEMDMLVDDSDLYPLNSVFDLDTVVHLFPMNALPI</sequence>
<organism evidence="12 13">
    <name type="scientific">Coptotermes formosanus</name>
    <name type="common">Formosan subterranean termite</name>
    <dbReference type="NCBI Taxonomy" id="36987"/>
    <lineage>
        <taxon>Eukaryota</taxon>
        <taxon>Metazoa</taxon>
        <taxon>Ecdysozoa</taxon>
        <taxon>Arthropoda</taxon>
        <taxon>Hexapoda</taxon>
        <taxon>Insecta</taxon>
        <taxon>Pterygota</taxon>
        <taxon>Neoptera</taxon>
        <taxon>Polyneoptera</taxon>
        <taxon>Dictyoptera</taxon>
        <taxon>Blattodea</taxon>
        <taxon>Blattoidea</taxon>
        <taxon>Termitoidae</taxon>
        <taxon>Rhinotermitidae</taxon>
        <taxon>Coptotermes</taxon>
    </lineage>
</organism>
<dbReference type="GO" id="GO:0016787">
    <property type="term" value="F:hydrolase activity"/>
    <property type="evidence" value="ECO:0007669"/>
    <property type="project" value="UniProtKB-KW"/>
</dbReference>
<evidence type="ECO:0000313" key="12">
    <source>
        <dbReference type="EMBL" id="GFG31247.1"/>
    </source>
</evidence>
<feature type="region of interest" description="Disordered" evidence="8">
    <location>
        <begin position="206"/>
        <end position="227"/>
    </location>
</feature>
<dbReference type="PROSITE" id="PS51195">
    <property type="entry name" value="Q_MOTIF"/>
    <property type="match status" value="1"/>
</dbReference>
<gene>
    <name evidence="12" type="ORF">Cfor_06775</name>
</gene>
<dbReference type="InterPro" id="IPR014014">
    <property type="entry name" value="RNA_helicase_DEAD_Q_motif"/>
</dbReference>
<dbReference type="EC" id="3.6.4.13" evidence="7"/>
<dbReference type="AlphaFoldDB" id="A0A6L2PMH0"/>
<protein>
    <recommendedName>
        <fullName evidence="7">ATP-dependent RNA helicase</fullName>
        <ecNumber evidence="7">3.6.4.13</ecNumber>
    </recommendedName>
</protein>
<dbReference type="EMBL" id="BLKM01000292">
    <property type="protein sequence ID" value="GFG31247.1"/>
    <property type="molecule type" value="Genomic_DNA"/>
</dbReference>
<comment type="catalytic activity">
    <reaction evidence="7">
        <text>ATP + H2O = ADP + phosphate + H(+)</text>
        <dbReference type="Rhea" id="RHEA:13065"/>
        <dbReference type="ChEBI" id="CHEBI:15377"/>
        <dbReference type="ChEBI" id="CHEBI:15378"/>
        <dbReference type="ChEBI" id="CHEBI:30616"/>
        <dbReference type="ChEBI" id="CHEBI:43474"/>
        <dbReference type="ChEBI" id="CHEBI:456216"/>
        <dbReference type="EC" id="3.6.4.13"/>
    </reaction>
</comment>
<keyword evidence="2 7" id="KW-0378">Hydrolase</keyword>
<comment type="function">
    <text evidence="7">RNA helicase.</text>
</comment>
<feature type="domain" description="DEAD-box RNA helicase Q" evidence="11">
    <location>
        <begin position="137"/>
        <end position="165"/>
    </location>
</feature>
<dbReference type="PANTHER" id="PTHR24031">
    <property type="entry name" value="RNA HELICASE"/>
    <property type="match status" value="1"/>
</dbReference>
<dbReference type="Gene3D" id="3.40.50.300">
    <property type="entry name" value="P-loop containing nucleotide triphosphate hydrolases"/>
    <property type="match status" value="2"/>
</dbReference>
<dbReference type="SUPFAM" id="SSF52540">
    <property type="entry name" value="P-loop containing nucleoside triphosphate hydrolases"/>
    <property type="match status" value="1"/>
</dbReference>
<keyword evidence="4 7" id="KW-0067">ATP-binding</keyword>
<evidence type="ECO:0000256" key="5">
    <source>
        <dbReference type="ARBA" id="ARBA00022884"/>
    </source>
</evidence>
<evidence type="ECO:0000313" key="13">
    <source>
        <dbReference type="Proteomes" id="UP000502823"/>
    </source>
</evidence>
<dbReference type="OrthoDB" id="4310724at2759"/>
<feature type="domain" description="Helicase C-terminal" evidence="10">
    <location>
        <begin position="446"/>
        <end position="591"/>
    </location>
</feature>
<feature type="domain" description="Helicase ATP-binding" evidence="9">
    <location>
        <begin position="169"/>
        <end position="397"/>
    </location>
</feature>
<evidence type="ECO:0000256" key="4">
    <source>
        <dbReference type="ARBA" id="ARBA00022840"/>
    </source>
</evidence>
<dbReference type="Pfam" id="PF00271">
    <property type="entry name" value="Helicase_C"/>
    <property type="match status" value="1"/>
</dbReference>
<evidence type="ECO:0000256" key="3">
    <source>
        <dbReference type="ARBA" id="ARBA00022806"/>
    </source>
</evidence>
<dbReference type="SMART" id="SM00490">
    <property type="entry name" value="HELICc"/>
    <property type="match status" value="1"/>
</dbReference>
<evidence type="ECO:0000259" key="11">
    <source>
        <dbReference type="PROSITE" id="PS51195"/>
    </source>
</evidence>
<proteinExistence type="inferred from homology"/>